<keyword evidence="6" id="KW-0175">Coiled coil</keyword>
<feature type="region of interest" description="Disordered" evidence="7">
    <location>
        <begin position="1"/>
        <end position="20"/>
    </location>
</feature>
<dbReference type="CDD" id="cd11446">
    <property type="entry name" value="bHLH_AtILR3_like"/>
    <property type="match status" value="1"/>
</dbReference>
<evidence type="ECO:0000256" key="2">
    <source>
        <dbReference type="ARBA" id="ARBA00023015"/>
    </source>
</evidence>
<dbReference type="AlphaFoldDB" id="A0AAU9TB13"/>
<dbReference type="SMART" id="SM00353">
    <property type="entry name" value="HLH"/>
    <property type="match status" value="1"/>
</dbReference>
<evidence type="ECO:0000256" key="4">
    <source>
        <dbReference type="ARBA" id="ARBA00023163"/>
    </source>
</evidence>
<dbReference type="GO" id="GO:0005634">
    <property type="term" value="C:nucleus"/>
    <property type="evidence" value="ECO:0007669"/>
    <property type="project" value="UniProtKB-SubCell"/>
</dbReference>
<dbReference type="GO" id="GO:0009507">
    <property type="term" value="C:chloroplast"/>
    <property type="evidence" value="ECO:0007669"/>
    <property type="project" value="TreeGrafter"/>
</dbReference>
<dbReference type="InterPro" id="IPR018962">
    <property type="entry name" value="DUF1995"/>
</dbReference>
<keyword evidence="5" id="KW-0539">Nucleus</keyword>
<dbReference type="PANTHER" id="PTHR36365:SF1">
    <property type="entry name" value="OS05G0500400 PROTEIN"/>
    <property type="match status" value="1"/>
</dbReference>
<dbReference type="CDD" id="cd14686">
    <property type="entry name" value="bZIP"/>
    <property type="match status" value="1"/>
</dbReference>
<dbReference type="Gene3D" id="4.10.280.10">
    <property type="entry name" value="Helix-loop-helix DNA-binding domain"/>
    <property type="match status" value="1"/>
</dbReference>
<dbReference type="PANTHER" id="PTHR36365">
    <property type="entry name" value="OS05G0500400 PROTEIN"/>
    <property type="match status" value="1"/>
</dbReference>
<dbReference type="InterPro" id="IPR036638">
    <property type="entry name" value="HLH_DNA-bd_sf"/>
</dbReference>
<sequence length="500" mass="55340">MDSDVWLRGRPESCGASSSKACREKLRRDRLNDKFMELGSILDPGRPPKIDKAAILVDAARMVTQLRGEAQKLKDSTLSLQEKIKELKAEKNELRDEKQRLKAEKEKLEQQLKTMNAQPGFLPPPSAIPAAFAAQGQAAGNKLVPVISYPGVAMWQFMPPAAVDTSQDHVLRPPLAALLQCIQLPLREGIVGGQIKSSWHLLFIIPTSLLSPQNLPRTTKIVLLSTRPSISSPTPPTSKEEAILQAKTSLSAILEKPLNNPKLAGKLKKLKQPRLRVEIPVVDDDSPVSLTQLALQVFGDLPIKRKGSPVKVLILWRNPNLTEIANETFDSNLVEHSDISSYASNYDARDLNSADVGVFLAPETSQLEVMERISDILYPKPVVIFNPRWGFEEENSFQGLGGFVRSFEVVYSFMGLEVRGVLSKRKGVIFKCVRHGVLSGEKWSVLVEEEGELKLVSSFKARPSITEVETVLYNLMAINSPITKSAKFLKDLVSNVTGKK</sequence>
<evidence type="ECO:0000313" key="10">
    <source>
        <dbReference type="Proteomes" id="UP000836841"/>
    </source>
</evidence>
<evidence type="ECO:0000259" key="8">
    <source>
        <dbReference type="PROSITE" id="PS50888"/>
    </source>
</evidence>
<dbReference type="Proteomes" id="UP000836841">
    <property type="component" value="Unassembled WGS sequence"/>
</dbReference>
<evidence type="ECO:0000256" key="6">
    <source>
        <dbReference type="SAM" id="Coils"/>
    </source>
</evidence>
<dbReference type="SUPFAM" id="SSF47459">
    <property type="entry name" value="HLH, helix-loop-helix DNA-binding domain"/>
    <property type="match status" value="1"/>
</dbReference>
<feature type="coiled-coil region" evidence="6">
    <location>
        <begin position="70"/>
        <end position="118"/>
    </location>
</feature>
<dbReference type="GO" id="GO:0046983">
    <property type="term" value="F:protein dimerization activity"/>
    <property type="evidence" value="ECO:0007669"/>
    <property type="project" value="InterPro"/>
</dbReference>
<protein>
    <recommendedName>
        <fullName evidence="8">BHLH domain-containing protein</fullName>
    </recommendedName>
</protein>
<dbReference type="Pfam" id="PF09353">
    <property type="entry name" value="DUF1995"/>
    <property type="match status" value="1"/>
</dbReference>
<evidence type="ECO:0000256" key="5">
    <source>
        <dbReference type="ARBA" id="ARBA00023242"/>
    </source>
</evidence>
<keyword evidence="4" id="KW-0804">Transcription</keyword>
<reference evidence="9 10" key="1">
    <citation type="submission" date="2022-03" db="EMBL/GenBank/DDBJ databases">
        <authorList>
            <person name="Nunn A."/>
            <person name="Chopra R."/>
            <person name="Nunn A."/>
            <person name="Contreras Garrido A."/>
        </authorList>
    </citation>
    <scope>NUCLEOTIDE SEQUENCE [LARGE SCALE GENOMIC DNA]</scope>
</reference>
<evidence type="ECO:0000256" key="7">
    <source>
        <dbReference type="SAM" id="MobiDB-lite"/>
    </source>
</evidence>
<comment type="subcellular location">
    <subcellularLocation>
        <location evidence="1">Nucleus</location>
    </subcellularLocation>
</comment>
<dbReference type="GO" id="GO:0000976">
    <property type="term" value="F:transcription cis-regulatory region binding"/>
    <property type="evidence" value="ECO:0007669"/>
    <property type="project" value="UniProtKB-ARBA"/>
</dbReference>
<keyword evidence="10" id="KW-1185">Reference proteome</keyword>
<proteinExistence type="predicted"/>
<feature type="domain" description="BHLH" evidence="8">
    <location>
        <begin position="15"/>
        <end position="66"/>
    </location>
</feature>
<organism evidence="9 10">
    <name type="scientific">Thlaspi arvense</name>
    <name type="common">Field penny-cress</name>
    <dbReference type="NCBI Taxonomy" id="13288"/>
    <lineage>
        <taxon>Eukaryota</taxon>
        <taxon>Viridiplantae</taxon>
        <taxon>Streptophyta</taxon>
        <taxon>Embryophyta</taxon>
        <taxon>Tracheophyta</taxon>
        <taxon>Spermatophyta</taxon>
        <taxon>Magnoliopsida</taxon>
        <taxon>eudicotyledons</taxon>
        <taxon>Gunneridae</taxon>
        <taxon>Pentapetalae</taxon>
        <taxon>rosids</taxon>
        <taxon>malvids</taxon>
        <taxon>Brassicales</taxon>
        <taxon>Brassicaceae</taxon>
        <taxon>Thlaspideae</taxon>
        <taxon>Thlaspi</taxon>
    </lineage>
</organism>
<gene>
    <name evidence="9" type="ORF">TAV2_LOCUS26332</name>
</gene>
<dbReference type="FunFam" id="4.10.280.10:FF:000104">
    <property type="entry name" value="Transcription factor bHLH34"/>
    <property type="match status" value="1"/>
</dbReference>
<feature type="compositionally biased region" description="Basic and acidic residues" evidence="7">
    <location>
        <begin position="1"/>
        <end position="11"/>
    </location>
</feature>
<dbReference type="EMBL" id="CAJVSB020000937">
    <property type="protein sequence ID" value="CAH2080628.1"/>
    <property type="molecule type" value="Genomic_DNA"/>
</dbReference>
<evidence type="ECO:0000313" key="9">
    <source>
        <dbReference type="EMBL" id="CAH2080628.1"/>
    </source>
</evidence>
<comment type="caution">
    <text evidence="9">The sequence shown here is derived from an EMBL/GenBank/DDBJ whole genome shotgun (WGS) entry which is preliminary data.</text>
</comment>
<accession>A0AAU9TB13</accession>
<dbReference type="Pfam" id="PF00010">
    <property type="entry name" value="HLH"/>
    <property type="match status" value="1"/>
</dbReference>
<keyword evidence="2" id="KW-0805">Transcription regulation</keyword>
<dbReference type="PROSITE" id="PS50888">
    <property type="entry name" value="BHLH"/>
    <property type="match status" value="1"/>
</dbReference>
<dbReference type="InterPro" id="IPR011598">
    <property type="entry name" value="bHLH_dom"/>
</dbReference>
<keyword evidence="3" id="KW-0238">DNA-binding</keyword>
<name>A0AAU9TB13_THLAR</name>
<evidence type="ECO:0000256" key="1">
    <source>
        <dbReference type="ARBA" id="ARBA00004123"/>
    </source>
</evidence>
<evidence type="ECO:0000256" key="3">
    <source>
        <dbReference type="ARBA" id="ARBA00023125"/>
    </source>
</evidence>